<accession>A0A0V0R1U3</accession>
<reference evidence="3 4" key="1">
    <citation type="journal article" date="2015" name="Sci. Rep.">
        <title>Genome of the facultative scuticociliatosis pathogen Pseudocohnilembus persalinus provides insight into its virulence through horizontal gene transfer.</title>
        <authorList>
            <person name="Xiong J."/>
            <person name="Wang G."/>
            <person name="Cheng J."/>
            <person name="Tian M."/>
            <person name="Pan X."/>
            <person name="Warren A."/>
            <person name="Jiang C."/>
            <person name="Yuan D."/>
            <person name="Miao W."/>
        </authorList>
    </citation>
    <scope>NUCLEOTIDE SEQUENCE [LARGE SCALE GENOMIC DNA]</scope>
    <source>
        <strain evidence="3">36N120E</strain>
    </source>
</reference>
<proteinExistence type="predicted"/>
<dbReference type="Proteomes" id="UP000054937">
    <property type="component" value="Unassembled WGS sequence"/>
</dbReference>
<keyword evidence="2" id="KW-0472">Membrane</keyword>
<comment type="caution">
    <text evidence="3">The sequence shown here is derived from an EMBL/GenBank/DDBJ whole genome shotgun (WGS) entry which is preliminary data.</text>
</comment>
<protein>
    <submittedName>
        <fullName evidence="3">Uncharacterized protein</fullName>
    </submittedName>
</protein>
<feature type="transmembrane region" description="Helical" evidence="2">
    <location>
        <begin position="85"/>
        <end position="108"/>
    </location>
</feature>
<keyword evidence="4" id="KW-1185">Reference proteome</keyword>
<evidence type="ECO:0000256" key="1">
    <source>
        <dbReference type="SAM" id="MobiDB-lite"/>
    </source>
</evidence>
<name>A0A0V0R1U3_PSEPJ</name>
<evidence type="ECO:0000313" key="4">
    <source>
        <dbReference type="Proteomes" id="UP000054937"/>
    </source>
</evidence>
<evidence type="ECO:0000256" key="2">
    <source>
        <dbReference type="SAM" id="Phobius"/>
    </source>
</evidence>
<feature type="transmembrane region" description="Helical" evidence="2">
    <location>
        <begin position="7"/>
        <end position="25"/>
    </location>
</feature>
<keyword evidence="2" id="KW-1133">Transmembrane helix</keyword>
<feature type="compositionally biased region" description="Basic residues" evidence="1">
    <location>
        <begin position="177"/>
        <end position="187"/>
    </location>
</feature>
<organism evidence="3 4">
    <name type="scientific">Pseudocohnilembus persalinus</name>
    <name type="common">Ciliate</name>
    <dbReference type="NCBI Taxonomy" id="266149"/>
    <lineage>
        <taxon>Eukaryota</taxon>
        <taxon>Sar</taxon>
        <taxon>Alveolata</taxon>
        <taxon>Ciliophora</taxon>
        <taxon>Intramacronucleata</taxon>
        <taxon>Oligohymenophorea</taxon>
        <taxon>Scuticociliatia</taxon>
        <taxon>Philasterida</taxon>
        <taxon>Pseudocohnilembidae</taxon>
        <taxon>Pseudocohnilembus</taxon>
    </lineage>
</organism>
<sequence length="187" mass="20973">MGAFQRQLGRILFVAYFVFIAYNLMRNKQAQDAYANQIQQSYPKFHNWVMEDLGFKQHIGHLLPEQLSVEFIKAQAPQIAQYQIYFLYTVSGLIFLTIPGAGLLLNLYQWAVVLVVHNPLLQETEKDQYETLQKALVDIALAGGALLMCCGSSCSKNSCPVSKKPTVKTSTTGKKPQPSKRGGRTSR</sequence>
<dbReference type="AlphaFoldDB" id="A0A0V0R1U3"/>
<evidence type="ECO:0000313" key="3">
    <source>
        <dbReference type="EMBL" id="KRX08240.1"/>
    </source>
</evidence>
<keyword evidence="2" id="KW-0812">Transmembrane</keyword>
<feature type="compositionally biased region" description="Low complexity" evidence="1">
    <location>
        <begin position="160"/>
        <end position="176"/>
    </location>
</feature>
<dbReference type="EMBL" id="LDAU01000067">
    <property type="protein sequence ID" value="KRX08240.1"/>
    <property type="molecule type" value="Genomic_DNA"/>
</dbReference>
<gene>
    <name evidence="3" type="ORF">PPERSA_01170</name>
</gene>
<dbReference type="InParanoid" id="A0A0V0R1U3"/>
<feature type="region of interest" description="Disordered" evidence="1">
    <location>
        <begin position="155"/>
        <end position="187"/>
    </location>
</feature>